<protein>
    <submittedName>
        <fullName evidence="2">Uncharacterized protein</fullName>
    </submittedName>
</protein>
<gene>
    <name evidence="3" type="ORF">AVEN_105766_1</name>
    <name evidence="1" type="ORF">AVEN_261735_1</name>
    <name evidence="2" type="ORF">AVEN_61095_1</name>
</gene>
<name>A0A4Y2RGU2_ARAVE</name>
<accession>A0A4Y2RGU2</accession>
<organism evidence="2 4">
    <name type="scientific">Araneus ventricosus</name>
    <name type="common">Orbweaver spider</name>
    <name type="synonym">Epeira ventricosa</name>
    <dbReference type="NCBI Taxonomy" id="182803"/>
    <lineage>
        <taxon>Eukaryota</taxon>
        <taxon>Metazoa</taxon>
        <taxon>Ecdysozoa</taxon>
        <taxon>Arthropoda</taxon>
        <taxon>Chelicerata</taxon>
        <taxon>Arachnida</taxon>
        <taxon>Araneae</taxon>
        <taxon>Araneomorphae</taxon>
        <taxon>Entelegynae</taxon>
        <taxon>Araneoidea</taxon>
        <taxon>Araneidae</taxon>
        <taxon>Araneus</taxon>
    </lineage>
</organism>
<reference evidence="2 4" key="1">
    <citation type="journal article" date="2019" name="Sci. Rep.">
        <title>Orb-weaving spider Araneus ventricosus genome elucidates the spidroin gene catalogue.</title>
        <authorList>
            <person name="Kono N."/>
            <person name="Nakamura H."/>
            <person name="Ohtoshi R."/>
            <person name="Moran D.A.P."/>
            <person name="Shinohara A."/>
            <person name="Yoshida Y."/>
            <person name="Fujiwara M."/>
            <person name="Mori M."/>
            <person name="Tomita M."/>
            <person name="Arakawa K."/>
        </authorList>
    </citation>
    <scope>NUCLEOTIDE SEQUENCE [LARGE SCALE GENOMIC DNA]</scope>
</reference>
<proteinExistence type="predicted"/>
<evidence type="ECO:0000313" key="2">
    <source>
        <dbReference type="EMBL" id="GBN74964.1"/>
    </source>
</evidence>
<sequence>MTPELASPSPNFRATCWRRGSILASPLQSLHPSWVGLTNVAIFAPHQR</sequence>
<dbReference type="EMBL" id="BGPR01144921">
    <property type="protein sequence ID" value="GBN74964.1"/>
    <property type="molecule type" value="Genomic_DNA"/>
</dbReference>
<dbReference type="Proteomes" id="UP000499080">
    <property type="component" value="Unassembled WGS sequence"/>
</dbReference>
<keyword evidence="4" id="KW-1185">Reference proteome</keyword>
<dbReference type="EMBL" id="BGPR01144927">
    <property type="protein sequence ID" value="GBN74980.1"/>
    <property type="molecule type" value="Genomic_DNA"/>
</dbReference>
<evidence type="ECO:0000313" key="1">
    <source>
        <dbReference type="EMBL" id="GBN74950.1"/>
    </source>
</evidence>
<comment type="caution">
    <text evidence="2">The sequence shown here is derived from an EMBL/GenBank/DDBJ whole genome shotgun (WGS) entry which is preliminary data.</text>
</comment>
<dbReference type="AlphaFoldDB" id="A0A4Y2RGU2"/>
<evidence type="ECO:0000313" key="3">
    <source>
        <dbReference type="EMBL" id="GBN74980.1"/>
    </source>
</evidence>
<feature type="non-terminal residue" evidence="2">
    <location>
        <position position="48"/>
    </location>
</feature>
<dbReference type="EMBL" id="BGPR01144911">
    <property type="protein sequence ID" value="GBN74950.1"/>
    <property type="molecule type" value="Genomic_DNA"/>
</dbReference>
<evidence type="ECO:0000313" key="4">
    <source>
        <dbReference type="Proteomes" id="UP000499080"/>
    </source>
</evidence>